<comment type="caution">
    <text evidence="3">The sequence shown here is derived from an EMBL/GenBank/DDBJ whole genome shotgun (WGS) entry which is preliminary data.</text>
</comment>
<keyword evidence="4" id="KW-1185">Reference proteome</keyword>
<sequence length="249" mass="24600">MRKLWYAGAGLIAGGVLLFVAAPAQADVTSPKTAALPAADVVGGSVPDAPGDQSPSTLRLPFTDTNSGSPRLPVVGRLPIIGGLLPNGSRTLESASTTDPALDDRDGSLLRRLALPNSAGLAGLPLGGTPVPLLDDTTPAMNSQEPMDGAATGDNPAPTDSPAPVDSAAPMDSAAPVDSAEPAPYTSVAPARPGIAAPSAVAPVDPSAAVVPSTDIAPTVDAVPSADTAPSSTVDDPRMLEEPLDGTTN</sequence>
<dbReference type="EMBL" id="BOMS01000110">
    <property type="protein sequence ID" value="GIE70700.1"/>
    <property type="molecule type" value="Genomic_DNA"/>
</dbReference>
<evidence type="ECO:0000313" key="4">
    <source>
        <dbReference type="Proteomes" id="UP000624709"/>
    </source>
</evidence>
<dbReference type="Proteomes" id="UP000624709">
    <property type="component" value="Unassembled WGS sequence"/>
</dbReference>
<evidence type="ECO:0000256" key="1">
    <source>
        <dbReference type="SAM" id="MobiDB-lite"/>
    </source>
</evidence>
<keyword evidence="2" id="KW-0732">Signal</keyword>
<reference evidence="3 4" key="1">
    <citation type="submission" date="2021-01" db="EMBL/GenBank/DDBJ databases">
        <title>Whole genome shotgun sequence of Actinoplanes palleronii NBRC 14916.</title>
        <authorList>
            <person name="Komaki H."/>
            <person name="Tamura T."/>
        </authorList>
    </citation>
    <scope>NUCLEOTIDE SEQUENCE [LARGE SCALE GENOMIC DNA]</scope>
    <source>
        <strain evidence="3 4">NBRC 14916</strain>
    </source>
</reference>
<dbReference type="RefSeq" id="WP_203828705.1">
    <property type="nucleotide sequence ID" value="NZ_BAAATY010000018.1"/>
</dbReference>
<feature type="signal peptide" evidence="2">
    <location>
        <begin position="1"/>
        <end position="26"/>
    </location>
</feature>
<evidence type="ECO:0000256" key="2">
    <source>
        <dbReference type="SAM" id="SignalP"/>
    </source>
</evidence>
<feature type="compositionally biased region" description="Low complexity" evidence="1">
    <location>
        <begin position="196"/>
        <end position="213"/>
    </location>
</feature>
<feature type="chain" id="PRO_5045868354" evidence="2">
    <location>
        <begin position="27"/>
        <end position="249"/>
    </location>
</feature>
<gene>
    <name evidence="3" type="ORF">Apa02nite_068080</name>
</gene>
<proteinExistence type="predicted"/>
<accession>A0ABQ4BJ41</accession>
<evidence type="ECO:0000313" key="3">
    <source>
        <dbReference type="EMBL" id="GIE70700.1"/>
    </source>
</evidence>
<feature type="compositionally biased region" description="Low complexity" evidence="1">
    <location>
        <begin position="119"/>
        <end position="134"/>
    </location>
</feature>
<feature type="region of interest" description="Disordered" evidence="1">
    <location>
        <begin position="119"/>
        <end position="249"/>
    </location>
</feature>
<name>A0ABQ4BJ41_9ACTN</name>
<organism evidence="3 4">
    <name type="scientific">Actinoplanes palleronii</name>
    <dbReference type="NCBI Taxonomy" id="113570"/>
    <lineage>
        <taxon>Bacteria</taxon>
        <taxon>Bacillati</taxon>
        <taxon>Actinomycetota</taxon>
        <taxon>Actinomycetes</taxon>
        <taxon>Micromonosporales</taxon>
        <taxon>Micromonosporaceae</taxon>
        <taxon>Actinoplanes</taxon>
    </lineage>
</organism>
<protein>
    <submittedName>
        <fullName evidence="3">Uncharacterized protein</fullName>
    </submittedName>
</protein>